<evidence type="ECO:0000256" key="1">
    <source>
        <dbReference type="ARBA" id="ARBA00004442"/>
    </source>
</evidence>
<feature type="active site" evidence="8">
    <location>
        <position position="103"/>
    </location>
</feature>
<dbReference type="EMBL" id="UGNV01000001">
    <property type="protein sequence ID" value="STX30144.1"/>
    <property type="molecule type" value="Genomic_DNA"/>
</dbReference>
<feature type="chain" id="PRO_5017094955" description="Lipid A acyltransferase PagP" evidence="8">
    <location>
        <begin position="23"/>
        <end position="189"/>
    </location>
</feature>
<comment type="catalytic activity">
    <reaction evidence="8">
        <text>a lipid A + a 1,2-diacyl-sn-glycero-3-phosphocholine = a hepta-acyl lipid A + a 2-acyl-sn-glycero-3-phosphocholine</text>
        <dbReference type="Rhea" id="RHEA:74275"/>
        <dbReference type="ChEBI" id="CHEBI:57643"/>
        <dbReference type="ChEBI" id="CHEBI:57875"/>
        <dbReference type="ChEBI" id="CHEBI:193141"/>
        <dbReference type="ChEBI" id="CHEBI:193142"/>
        <dbReference type="EC" id="2.3.1.251"/>
    </reaction>
</comment>
<dbReference type="GO" id="GO:0009279">
    <property type="term" value="C:cell outer membrane"/>
    <property type="evidence" value="ECO:0007669"/>
    <property type="project" value="UniProtKB-SubCell"/>
</dbReference>
<reference evidence="9 10" key="1">
    <citation type="submission" date="2018-06" db="EMBL/GenBank/DDBJ databases">
        <authorList>
            <consortium name="Pathogen Informatics"/>
            <person name="Doyle S."/>
        </authorList>
    </citation>
    <scope>NUCLEOTIDE SEQUENCE [LARGE SCALE GENOMIC DNA]</scope>
    <source>
        <strain evidence="9 10">NCTC13315</strain>
    </source>
</reference>
<comment type="function">
    <text evidence="8">Transfers a fatty acid residue from the sn-1 position of a phospholipid to the N-linked hydroxyfatty acid chain on the proximal unit of lipid A or its precursors.</text>
</comment>
<proteinExistence type="inferred from homology"/>
<evidence type="ECO:0000313" key="10">
    <source>
        <dbReference type="Proteomes" id="UP000254968"/>
    </source>
</evidence>
<accession>A0A378ICW8</accession>
<feature type="signal peptide" evidence="8">
    <location>
        <begin position="1"/>
        <end position="22"/>
    </location>
</feature>
<keyword evidence="7 8" id="KW-0012">Acyltransferase</keyword>
<sequence length="189" mass="21554" precursor="true">MNQTIIAVIFLICCLTTSYAEAVEHCVNWPYWFKGACQRLYQTWEEGNTELYLSGYAWHNRYTYSSKKIKTYNEQAWGGGLGKGFYDEDGDWHGLSAIAFLDSHKNLEPVVGYVFLKMAHFNENLRFGVGYTVLVTARPDLFHNIPFPGILPWSSLSYYRLTLSATYIPGASGAGNVLYLIGKWTFDKI</sequence>
<keyword evidence="6 8" id="KW-0998">Cell outer membrane</keyword>
<dbReference type="GO" id="GO:0009245">
    <property type="term" value="P:lipid A biosynthetic process"/>
    <property type="evidence" value="ECO:0007669"/>
    <property type="project" value="UniProtKB-UniRule"/>
</dbReference>
<organism evidence="9 10">
    <name type="scientific">Legionella beliardensis</name>
    <dbReference type="NCBI Taxonomy" id="91822"/>
    <lineage>
        <taxon>Bacteria</taxon>
        <taxon>Pseudomonadati</taxon>
        <taxon>Pseudomonadota</taxon>
        <taxon>Gammaproteobacteria</taxon>
        <taxon>Legionellales</taxon>
        <taxon>Legionellaceae</taxon>
        <taxon>Legionella</taxon>
    </lineage>
</organism>
<comment type="subcellular location">
    <subcellularLocation>
        <location evidence="1 8">Cell outer membrane</location>
    </subcellularLocation>
</comment>
<keyword evidence="3 8" id="KW-0808">Transferase</keyword>
<evidence type="ECO:0000256" key="6">
    <source>
        <dbReference type="ARBA" id="ARBA00023237"/>
    </source>
</evidence>
<feature type="active site" evidence="8">
    <location>
        <position position="102"/>
    </location>
</feature>
<evidence type="ECO:0000256" key="2">
    <source>
        <dbReference type="ARBA" id="ARBA00006368"/>
    </source>
</evidence>
<comment type="similarity">
    <text evidence="2 8">Belongs to the lipid A palmitoyltransferase family.</text>
</comment>
<keyword evidence="10" id="KW-1185">Reference proteome</keyword>
<feature type="site" description="Role in lipopolysaccharide recognition" evidence="8">
    <location>
        <position position="68"/>
    </location>
</feature>
<keyword evidence="5 8" id="KW-0472">Membrane</keyword>
<evidence type="ECO:0000313" key="9">
    <source>
        <dbReference type="EMBL" id="STX30144.1"/>
    </source>
</evidence>
<dbReference type="EC" id="2.3.1.251" evidence="8"/>
<evidence type="ECO:0000256" key="7">
    <source>
        <dbReference type="ARBA" id="ARBA00023315"/>
    </source>
</evidence>
<keyword evidence="4 8" id="KW-0732">Signal</keyword>
<dbReference type="RefSeq" id="WP_115303866.1">
    <property type="nucleotide sequence ID" value="NZ_CAAAHO010000005.1"/>
</dbReference>
<comment type="catalytic activity">
    <reaction evidence="8">
        <text>a lipid IIA + a 1,2-diacyl-sn-glycero-3-phosphocholine = a lipid IIB + a 2-acyl-sn-glycero-3-phosphocholine</text>
        <dbReference type="Rhea" id="RHEA:74283"/>
        <dbReference type="ChEBI" id="CHEBI:57643"/>
        <dbReference type="ChEBI" id="CHEBI:57875"/>
        <dbReference type="ChEBI" id="CHEBI:193144"/>
        <dbReference type="ChEBI" id="CHEBI:193145"/>
        <dbReference type="EC" id="2.3.1.251"/>
    </reaction>
</comment>
<evidence type="ECO:0000256" key="5">
    <source>
        <dbReference type="ARBA" id="ARBA00023136"/>
    </source>
</evidence>
<protein>
    <recommendedName>
        <fullName evidence="8">Lipid A acyltransferase PagP</fullName>
        <ecNumber evidence="8">2.3.1.251</ecNumber>
    </recommendedName>
    <alternativeName>
        <fullName evidence="8">Lipid A acylation protein</fullName>
    </alternativeName>
</protein>
<dbReference type="Gene3D" id="2.40.160.20">
    <property type="match status" value="1"/>
</dbReference>
<dbReference type="SUPFAM" id="SSF56925">
    <property type="entry name" value="OMPA-like"/>
    <property type="match status" value="1"/>
</dbReference>
<dbReference type="GO" id="GO:0016746">
    <property type="term" value="F:acyltransferase activity"/>
    <property type="evidence" value="ECO:0007669"/>
    <property type="project" value="UniProtKB-UniRule"/>
</dbReference>
<dbReference type="NCBIfam" id="NF008271">
    <property type="entry name" value="PRK11045.1"/>
    <property type="match status" value="1"/>
</dbReference>
<comment type="subunit">
    <text evidence="8">Homodimer.</text>
</comment>
<name>A0A378ICW8_9GAMM</name>
<comment type="caution">
    <text evidence="8">Lacks conserved residue(s) required for the propagation of feature annotation.</text>
</comment>
<feature type="active site" evidence="8">
    <location>
        <position position="59"/>
    </location>
</feature>
<dbReference type="InterPro" id="IPR011250">
    <property type="entry name" value="OMP/PagP_B-barrel"/>
</dbReference>
<evidence type="ECO:0000256" key="4">
    <source>
        <dbReference type="ARBA" id="ARBA00022729"/>
    </source>
</evidence>
<evidence type="ECO:0000256" key="3">
    <source>
        <dbReference type="ARBA" id="ARBA00022679"/>
    </source>
</evidence>
<dbReference type="AlphaFoldDB" id="A0A378ICW8"/>
<gene>
    <name evidence="8 9" type="primary">pagP</name>
    <name evidence="9" type="ORF">NCTC13315_02708</name>
</gene>
<dbReference type="InterPro" id="IPR009746">
    <property type="entry name" value="LipidA_acyl_PagP"/>
</dbReference>
<dbReference type="HAMAP" id="MF_00837">
    <property type="entry name" value="PagP_transferase"/>
    <property type="match status" value="1"/>
</dbReference>
<comment type="catalytic activity">
    <reaction evidence="8">
        <text>a lipid IVA + a 1,2-diacyl-sn-glycero-3-phosphocholine = a lipid IVB + a 2-acyl-sn-glycero-3-phosphocholine</text>
        <dbReference type="Rhea" id="RHEA:74279"/>
        <dbReference type="ChEBI" id="CHEBI:57643"/>
        <dbReference type="ChEBI" id="CHEBI:57875"/>
        <dbReference type="ChEBI" id="CHEBI:176425"/>
        <dbReference type="ChEBI" id="CHEBI:193143"/>
        <dbReference type="EC" id="2.3.1.251"/>
    </reaction>
</comment>
<dbReference type="OrthoDB" id="9156803at2"/>
<dbReference type="Pfam" id="PF07017">
    <property type="entry name" value="PagP"/>
    <property type="match status" value="1"/>
</dbReference>
<dbReference type="Proteomes" id="UP000254968">
    <property type="component" value="Unassembled WGS sequence"/>
</dbReference>
<evidence type="ECO:0000256" key="8">
    <source>
        <dbReference type="HAMAP-Rule" id="MF_00837"/>
    </source>
</evidence>